<name>A0A251UYJ8_HELAN</name>
<dbReference type="Proteomes" id="UP000215914">
    <property type="component" value="Chromosome 4"/>
</dbReference>
<keyword evidence="1" id="KW-1133">Transmembrane helix</keyword>
<evidence type="ECO:0000256" key="1">
    <source>
        <dbReference type="SAM" id="Phobius"/>
    </source>
</evidence>
<reference evidence="3" key="1">
    <citation type="journal article" date="2017" name="Nature">
        <title>The sunflower genome provides insights into oil metabolism, flowering and Asterid evolution.</title>
        <authorList>
            <person name="Badouin H."/>
            <person name="Gouzy J."/>
            <person name="Grassa C.J."/>
            <person name="Murat F."/>
            <person name="Staton S.E."/>
            <person name="Cottret L."/>
            <person name="Lelandais-Briere C."/>
            <person name="Owens G.L."/>
            <person name="Carrere S."/>
            <person name="Mayjonade B."/>
            <person name="Legrand L."/>
            <person name="Gill N."/>
            <person name="Kane N.C."/>
            <person name="Bowers J.E."/>
            <person name="Hubner S."/>
            <person name="Bellec A."/>
            <person name="Berard A."/>
            <person name="Berges H."/>
            <person name="Blanchet N."/>
            <person name="Boniface M.C."/>
            <person name="Brunel D."/>
            <person name="Catrice O."/>
            <person name="Chaidir N."/>
            <person name="Claudel C."/>
            <person name="Donnadieu C."/>
            <person name="Faraut T."/>
            <person name="Fievet G."/>
            <person name="Helmstetter N."/>
            <person name="King M."/>
            <person name="Knapp S.J."/>
            <person name="Lai Z."/>
            <person name="Le Paslier M.C."/>
            <person name="Lippi Y."/>
            <person name="Lorenzon L."/>
            <person name="Mandel J.R."/>
            <person name="Marage G."/>
            <person name="Marchand G."/>
            <person name="Marquand E."/>
            <person name="Bret-Mestries E."/>
            <person name="Morien E."/>
            <person name="Nambeesan S."/>
            <person name="Nguyen T."/>
            <person name="Pegot-Espagnet P."/>
            <person name="Pouilly N."/>
            <person name="Raftis F."/>
            <person name="Sallet E."/>
            <person name="Schiex T."/>
            <person name="Thomas J."/>
            <person name="Vandecasteele C."/>
            <person name="Vares D."/>
            <person name="Vear F."/>
            <person name="Vautrin S."/>
            <person name="Crespi M."/>
            <person name="Mangin B."/>
            <person name="Burke J.M."/>
            <person name="Salse J."/>
            <person name="Munos S."/>
            <person name="Vincourt P."/>
            <person name="Rieseberg L.H."/>
            <person name="Langlade N.B."/>
        </authorList>
    </citation>
    <scope>NUCLEOTIDE SEQUENCE [LARGE SCALE GENOMIC DNA]</scope>
    <source>
        <strain evidence="3">cv. SF193</strain>
    </source>
</reference>
<feature type="transmembrane region" description="Helical" evidence="1">
    <location>
        <begin position="20"/>
        <end position="47"/>
    </location>
</feature>
<keyword evidence="1" id="KW-0472">Membrane</keyword>
<accession>A0A251UYJ8</accession>
<dbReference type="EMBL" id="CM007893">
    <property type="protein sequence ID" value="OTG28445.1"/>
    <property type="molecule type" value="Genomic_DNA"/>
</dbReference>
<dbReference type="AlphaFoldDB" id="A0A251UYJ8"/>
<keyword evidence="1" id="KW-0812">Transmembrane</keyword>
<evidence type="ECO:0000313" key="2">
    <source>
        <dbReference type="EMBL" id="OTG28445.1"/>
    </source>
</evidence>
<protein>
    <submittedName>
        <fullName evidence="2">Uncharacterized protein</fullName>
    </submittedName>
</protein>
<gene>
    <name evidence="2" type="ORF">HannXRQ_Chr04g0111351</name>
</gene>
<keyword evidence="3" id="KW-1185">Reference proteome</keyword>
<dbReference type="InParanoid" id="A0A251UYJ8"/>
<evidence type="ECO:0000313" key="3">
    <source>
        <dbReference type="Proteomes" id="UP000215914"/>
    </source>
</evidence>
<organism evidence="2 3">
    <name type="scientific">Helianthus annuus</name>
    <name type="common">Common sunflower</name>
    <dbReference type="NCBI Taxonomy" id="4232"/>
    <lineage>
        <taxon>Eukaryota</taxon>
        <taxon>Viridiplantae</taxon>
        <taxon>Streptophyta</taxon>
        <taxon>Embryophyta</taxon>
        <taxon>Tracheophyta</taxon>
        <taxon>Spermatophyta</taxon>
        <taxon>Magnoliopsida</taxon>
        <taxon>eudicotyledons</taxon>
        <taxon>Gunneridae</taxon>
        <taxon>Pentapetalae</taxon>
        <taxon>asterids</taxon>
        <taxon>campanulids</taxon>
        <taxon>Asterales</taxon>
        <taxon>Asteraceae</taxon>
        <taxon>Asteroideae</taxon>
        <taxon>Heliantheae alliance</taxon>
        <taxon>Heliantheae</taxon>
        <taxon>Helianthus</taxon>
    </lineage>
</organism>
<proteinExistence type="predicted"/>
<sequence length="58" mass="6323">MLSLIFSGYNRKSSEPSKSYLYLLGGIQLGLNLYLAQVLGVIGWFLLASNRSLASLDA</sequence>